<dbReference type="RefSeq" id="WP_377910650.1">
    <property type="nucleotide sequence ID" value="NZ_JBHSGK010000021.1"/>
</dbReference>
<dbReference type="Gene3D" id="2.40.50.100">
    <property type="match status" value="1"/>
</dbReference>
<reference evidence="11" key="1">
    <citation type="journal article" date="2019" name="Int. J. Syst. Evol. Microbiol.">
        <title>The Global Catalogue of Microorganisms (GCM) 10K type strain sequencing project: providing services to taxonomists for standard genome sequencing and annotation.</title>
        <authorList>
            <consortium name="The Broad Institute Genomics Platform"/>
            <consortium name="The Broad Institute Genome Sequencing Center for Infectious Disease"/>
            <person name="Wu L."/>
            <person name="Ma J."/>
        </authorList>
    </citation>
    <scope>NUCLEOTIDE SEQUENCE [LARGE SCALE GENOMIC DNA]</scope>
    <source>
        <strain evidence="11">JCM 12165</strain>
    </source>
</reference>
<keyword evidence="3 6" id="KW-0808">Transferase</keyword>
<evidence type="ECO:0000256" key="5">
    <source>
        <dbReference type="ARBA" id="ARBA00023315"/>
    </source>
</evidence>
<gene>
    <name evidence="10" type="ORF">ACFO4L_15920</name>
</gene>
<feature type="domain" description="Peripheral subunit-binding (PSBD)" evidence="9">
    <location>
        <begin position="113"/>
        <end position="150"/>
    </location>
</feature>
<comment type="caution">
    <text evidence="10">The sequence shown here is derived from an EMBL/GenBank/DDBJ whole genome shotgun (WGS) entry which is preliminary data.</text>
</comment>
<dbReference type="SUPFAM" id="SSF47005">
    <property type="entry name" value="Peripheral subunit-binding domain of 2-oxo acid dehydrogenase complex"/>
    <property type="match status" value="1"/>
</dbReference>
<feature type="region of interest" description="Disordered" evidence="7">
    <location>
        <begin position="78"/>
        <end position="113"/>
    </location>
</feature>
<dbReference type="InterPro" id="IPR050743">
    <property type="entry name" value="2-oxoacid_DH_E2_comp"/>
</dbReference>
<sequence>MATEITMPQLGESVTEGTITKWLVKPGDKVNKYDPLAEVMTDKVNAEVPSSFAGTITELIAEEDQTVEVGQVICTMETEGSGEPKPEAPGPGEKQQKQEAETSSEADTSQQGRYSPAVMRLAQEHQLDLNSIQGSGRGGRITRKDIQKVIDEGGQPEAKEAARSSQPEAAPAKTEPVQDSAPPSSDARRDEVPVTGVRKAIASNMVQSKHTAPHAWMMVEVDVTDMVNLREKKKAEFQAREGFKLTFMPFFMKAVTDALKKYPQVNAAWAGDKIYRYKDVHLSMAVATEDELYVPVIRNADEKNIKGLARELNDIAGKVRSGKLTSQDMQGGTFTLNNTGSFGSVQSQPIINTPQAAILSVESIVKRPVVLNNDAIAIRHMVNLCMSLDHRVLDGYICGKFMQEVKQTLETMDESTSIY</sequence>
<dbReference type="InterPro" id="IPR004167">
    <property type="entry name" value="PSBD"/>
</dbReference>
<accession>A0ABV9P0I1</accession>
<dbReference type="PANTHER" id="PTHR43178:SF5">
    <property type="entry name" value="LIPOAMIDE ACYLTRANSFERASE COMPONENT OF BRANCHED-CHAIN ALPHA-KETO ACID DEHYDROGENASE COMPLEX, MITOCHONDRIAL"/>
    <property type="match status" value="1"/>
</dbReference>
<feature type="region of interest" description="Disordered" evidence="7">
    <location>
        <begin position="153"/>
        <end position="193"/>
    </location>
</feature>
<name>A0ABV9P0I1_9BACI</name>
<dbReference type="PROSITE" id="PS50968">
    <property type="entry name" value="BIOTINYL_LIPOYL"/>
    <property type="match status" value="1"/>
</dbReference>
<dbReference type="InterPro" id="IPR001078">
    <property type="entry name" value="2-oxoacid_DH_actylTfrase"/>
</dbReference>
<dbReference type="EC" id="2.3.1.-" evidence="6"/>
<dbReference type="Proteomes" id="UP001595896">
    <property type="component" value="Unassembled WGS sequence"/>
</dbReference>
<evidence type="ECO:0000259" key="9">
    <source>
        <dbReference type="PROSITE" id="PS51826"/>
    </source>
</evidence>
<dbReference type="Gene3D" id="3.30.559.10">
    <property type="entry name" value="Chloramphenicol acetyltransferase-like domain"/>
    <property type="match status" value="1"/>
</dbReference>
<dbReference type="EMBL" id="JBHSGK010000021">
    <property type="protein sequence ID" value="MFC4738061.1"/>
    <property type="molecule type" value="Genomic_DNA"/>
</dbReference>
<dbReference type="InterPro" id="IPR011053">
    <property type="entry name" value="Single_hybrid_motif"/>
</dbReference>
<organism evidence="10 11">
    <name type="scientific">Bacillus daqingensis</name>
    <dbReference type="NCBI Taxonomy" id="872396"/>
    <lineage>
        <taxon>Bacteria</taxon>
        <taxon>Bacillati</taxon>
        <taxon>Bacillota</taxon>
        <taxon>Bacilli</taxon>
        <taxon>Bacillales</taxon>
        <taxon>Bacillaceae</taxon>
        <taxon>Bacillus</taxon>
    </lineage>
</organism>
<dbReference type="GO" id="GO:0016746">
    <property type="term" value="F:acyltransferase activity"/>
    <property type="evidence" value="ECO:0007669"/>
    <property type="project" value="UniProtKB-KW"/>
</dbReference>
<evidence type="ECO:0000256" key="4">
    <source>
        <dbReference type="ARBA" id="ARBA00022823"/>
    </source>
</evidence>
<comment type="similarity">
    <text evidence="2 6">Belongs to the 2-oxoacid dehydrogenase family.</text>
</comment>
<dbReference type="CDD" id="cd06849">
    <property type="entry name" value="lipoyl_domain"/>
    <property type="match status" value="1"/>
</dbReference>
<evidence type="ECO:0000313" key="10">
    <source>
        <dbReference type="EMBL" id="MFC4738061.1"/>
    </source>
</evidence>
<dbReference type="SUPFAM" id="SSF51230">
    <property type="entry name" value="Single hybrid motif"/>
    <property type="match status" value="1"/>
</dbReference>
<comment type="cofactor">
    <cofactor evidence="1 6">
        <name>(R)-lipoate</name>
        <dbReference type="ChEBI" id="CHEBI:83088"/>
    </cofactor>
</comment>
<evidence type="ECO:0000256" key="7">
    <source>
        <dbReference type="SAM" id="MobiDB-lite"/>
    </source>
</evidence>
<feature type="domain" description="Lipoyl-binding" evidence="8">
    <location>
        <begin position="2"/>
        <end position="77"/>
    </location>
</feature>
<dbReference type="Pfam" id="PF00364">
    <property type="entry name" value="Biotin_lipoyl"/>
    <property type="match status" value="1"/>
</dbReference>
<dbReference type="Pfam" id="PF02817">
    <property type="entry name" value="E3_binding"/>
    <property type="match status" value="1"/>
</dbReference>
<evidence type="ECO:0000313" key="11">
    <source>
        <dbReference type="Proteomes" id="UP001595896"/>
    </source>
</evidence>
<keyword evidence="4 6" id="KW-0450">Lipoyl</keyword>
<dbReference type="Gene3D" id="4.10.320.10">
    <property type="entry name" value="E3-binding domain"/>
    <property type="match status" value="1"/>
</dbReference>
<keyword evidence="11" id="KW-1185">Reference proteome</keyword>
<dbReference type="InterPro" id="IPR003016">
    <property type="entry name" value="2-oxoA_DH_lipoyl-BS"/>
</dbReference>
<dbReference type="PANTHER" id="PTHR43178">
    <property type="entry name" value="DIHYDROLIPOAMIDE ACETYLTRANSFERASE COMPONENT OF PYRUVATE DEHYDROGENASE COMPLEX"/>
    <property type="match status" value="1"/>
</dbReference>
<feature type="compositionally biased region" description="Polar residues" evidence="7">
    <location>
        <begin position="101"/>
        <end position="113"/>
    </location>
</feature>
<dbReference type="InterPro" id="IPR036625">
    <property type="entry name" value="E3-bd_dom_sf"/>
</dbReference>
<protein>
    <recommendedName>
        <fullName evidence="6">Dihydrolipoamide acetyltransferase component of pyruvate dehydrogenase complex</fullName>
        <ecNumber evidence="6">2.3.1.-</ecNumber>
    </recommendedName>
</protein>
<proteinExistence type="inferred from homology"/>
<dbReference type="PROSITE" id="PS51826">
    <property type="entry name" value="PSBD"/>
    <property type="match status" value="1"/>
</dbReference>
<evidence type="ECO:0000256" key="3">
    <source>
        <dbReference type="ARBA" id="ARBA00022679"/>
    </source>
</evidence>
<evidence type="ECO:0000256" key="1">
    <source>
        <dbReference type="ARBA" id="ARBA00001938"/>
    </source>
</evidence>
<dbReference type="InterPro" id="IPR023213">
    <property type="entry name" value="CAT-like_dom_sf"/>
</dbReference>
<dbReference type="PROSITE" id="PS00189">
    <property type="entry name" value="LIPOYL"/>
    <property type="match status" value="1"/>
</dbReference>
<feature type="compositionally biased region" description="Basic and acidic residues" evidence="7">
    <location>
        <begin position="153"/>
        <end position="162"/>
    </location>
</feature>
<evidence type="ECO:0000256" key="6">
    <source>
        <dbReference type="RuleBase" id="RU003423"/>
    </source>
</evidence>
<evidence type="ECO:0000256" key="2">
    <source>
        <dbReference type="ARBA" id="ARBA00007317"/>
    </source>
</evidence>
<dbReference type="SUPFAM" id="SSF52777">
    <property type="entry name" value="CoA-dependent acyltransferases"/>
    <property type="match status" value="1"/>
</dbReference>
<evidence type="ECO:0000259" key="8">
    <source>
        <dbReference type="PROSITE" id="PS50968"/>
    </source>
</evidence>
<keyword evidence="5 6" id="KW-0012">Acyltransferase</keyword>
<dbReference type="Pfam" id="PF00198">
    <property type="entry name" value="2-oxoacid_dh"/>
    <property type="match status" value="1"/>
</dbReference>
<dbReference type="InterPro" id="IPR000089">
    <property type="entry name" value="Biotin_lipoyl"/>
</dbReference>